<dbReference type="AlphaFoldDB" id="A0A9E6Y202"/>
<dbReference type="InterPro" id="IPR008928">
    <property type="entry name" value="6-hairpin_glycosidase_sf"/>
</dbReference>
<organism evidence="3 4">
    <name type="scientific">Capillimicrobium parvum</name>
    <dbReference type="NCBI Taxonomy" id="2884022"/>
    <lineage>
        <taxon>Bacteria</taxon>
        <taxon>Bacillati</taxon>
        <taxon>Actinomycetota</taxon>
        <taxon>Thermoleophilia</taxon>
        <taxon>Solirubrobacterales</taxon>
        <taxon>Capillimicrobiaceae</taxon>
        <taxon>Capillimicrobium</taxon>
    </lineage>
</organism>
<accession>A0A9E6Y202</accession>
<dbReference type="EMBL" id="CP087164">
    <property type="protein sequence ID" value="UGS38660.1"/>
    <property type="molecule type" value="Genomic_DNA"/>
</dbReference>
<evidence type="ECO:0000313" key="3">
    <source>
        <dbReference type="EMBL" id="UGS38660.1"/>
    </source>
</evidence>
<dbReference type="Pfam" id="PF14742">
    <property type="entry name" value="GDE_N_bis"/>
    <property type="match status" value="1"/>
</dbReference>
<feature type="domain" description="Mannosylglycerate hydrolase MGH1-like glycoside hydrolase" evidence="2">
    <location>
        <begin position="288"/>
        <end position="585"/>
    </location>
</feature>
<protein>
    <recommendedName>
        <fullName evidence="5">Amylo-alpha-1,6-glucosidase</fullName>
    </recommendedName>
</protein>
<feature type="domain" description="Putative glycogen debranching enzyme N-terminal" evidence="1">
    <location>
        <begin position="3"/>
        <end position="183"/>
    </location>
</feature>
<name>A0A9E6Y202_9ACTN</name>
<dbReference type="SUPFAM" id="SSF48208">
    <property type="entry name" value="Six-hairpin glycosidases"/>
    <property type="match status" value="1"/>
</dbReference>
<reference evidence="3" key="1">
    <citation type="journal article" date="2022" name="Int. J. Syst. Evol. Microbiol.">
        <title>Pseudomonas aegrilactucae sp. nov. and Pseudomonas morbosilactucae sp. nov., pathogens causing bacterial rot of lettuce in Japan.</title>
        <authorList>
            <person name="Sawada H."/>
            <person name="Fujikawa T."/>
            <person name="Satou M."/>
        </authorList>
    </citation>
    <scope>NUCLEOTIDE SEQUENCE</scope>
    <source>
        <strain evidence="3">0166_1</strain>
    </source>
</reference>
<dbReference type="Proteomes" id="UP001162834">
    <property type="component" value="Chromosome"/>
</dbReference>
<evidence type="ECO:0000259" key="1">
    <source>
        <dbReference type="Pfam" id="PF14742"/>
    </source>
</evidence>
<evidence type="ECO:0000313" key="4">
    <source>
        <dbReference type="Proteomes" id="UP001162834"/>
    </source>
</evidence>
<dbReference type="InterPro" id="IPR054491">
    <property type="entry name" value="MGH1-like_GH"/>
</dbReference>
<sequence length="681" mass="75525">MLEGSTFVVSNRNGDLDPACRHPPHGFFAQDTRFVSRWHLSVSGRTTEVLSTAQVDHFAAQFFLVPPTRAFHGAPPISIVRQRLIRGVWVEQLLVVNHCDDPSEVAVELDVGSDFADIFDVKDERIDPRHVVAHPTGGLLTLRYRNGAFVRETRVAVSEPAEIDEDTIRVSLGLGPREERVVTFVVTPHAEQTGRRAPERRASGTFEAMRRDGRAELDAWVAGAPRLTDGADALRHVYDRSLVDLAALRFSPHLCAQDESLPAAGLPWFMTLFGRDSIITSYQVLPYLPQLARTTLRTLAALQATALDDFRDAEPGKILHEVRFGEHAATGRSPHSPYFGTADATPLFVVLLDEYLRWTGDRPLVLELEDAVRRALEWIDRWGDFDGDGYVEYETRNPASGLANQCWKDSWNSILFADGSLARGPIATCEIQGYVYDAKRRGARLAREVLGDRHLADRLDAEAVRLRRRFQEDFWIEERQCFALALDGDKRRVDSVTSNVGQLLWSGIVDDERAGAVVHHLMGDRLYSGWGVRTMADGEHGYNPVEYHNGTVWPHDNSLIADGLRRYGYAPEAARIAGAMIRAATYFGHALPEVFAGFPQHMTHAPVVYPTASQPQAWAAAAPLLMLTTVLGLVPGRDGLTCDPHLPAEFGEPELVGVRGHWGQADIRPSAGVDRAVALRG</sequence>
<dbReference type="InterPro" id="IPR032856">
    <property type="entry name" value="GDE_N_bis"/>
</dbReference>
<dbReference type="Pfam" id="PF22422">
    <property type="entry name" value="MGH1-like_GH"/>
    <property type="match status" value="1"/>
</dbReference>
<evidence type="ECO:0008006" key="5">
    <source>
        <dbReference type="Google" id="ProtNLM"/>
    </source>
</evidence>
<dbReference type="KEGG" id="sbae:DSM104329_05090"/>
<dbReference type="InterPro" id="IPR012341">
    <property type="entry name" value="6hp_glycosidase-like_sf"/>
</dbReference>
<keyword evidence="4" id="KW-1185">Reference proteome</keyword>
<gene>
    <name evidence="3" type="ORF">DSM104329_05090</name>
</gene>
<dbReference type="GO" id="GO:0005975">
    <property type="term" value="P:carbohydrate metabolic process"/>
    <property type="evidence" value="ECO:0007669"/>
    <property type="project" value="InterPro"/>
</dbReference>
<dbReference type="Gene3D" id="1.50.10.10">
    <property type="match status" value="1"/>
</dbReference>
<proteinExistence type="predicted"/>
<evidence type="ECO:0000259" key="2">
    <source>
        <dbReference type="Pfam" id="PF22422"/>
    </source>
</evidence>